<evidence type="ECO:0000313" key="2">
    <source>
        <dbReference type="Proteomes" id="UP000693868"/>
    </source>
</evidence>
<keyword evidence="2" id="KW-1185">Reference proteome</keyword>
<reference evidence="1" key="1">
    <citation type="submission" date="2020-07" db="EMBL/GenBank/DDBJ databases">
        <title>Highly diverse flavobacterial phages as mortality factor during North Sea spring blooms.</title>
        <authorList>
            <person name="Bartlau N."/>
            <person name="Wichels A."/>
            <person name="Krohne G."/>
            <person name="Adriaenssens E.M."/>
            <person name="Heins A."/>
            <person name="Fuchs B.M."/>
            <person name="Amann R."/>
            <person name="Moraru C."/>
        </authorList>
    </citation>
    <scope>NUCLEOTIDE SEQUENCE</scope>
</reference>
<sequence>MALSNVEEIRKGIALQTYNKALHRFIPGEEVTISLIQKKCRCGYYSASEAYRLLISNNEIKETEGKTGVGIVI</sequence>
<organism evidence="1 2">
    <name type="scientific">Tenacibaculum phage Gundel_1</name>
    <dbReference type="NCBI Taxonomy" id="2745672"/>
    <lineage>
        <taxon>Viruses</taxon>
        <taxon>Duplodnaviria</taxon>
        <taxon>Heunggongvirae</taxon>
        <taxon>Uroviricota</taxon>
        <taxon>Caudoviricetes</taxon>
        <taxon>Pachyviridae</taxon>
        <taxon>Gundelvirus</taxon>
        <taxon>Gundelvirus Gundel</taxon>
    </lineage>
</organism>
<dbReference type="EMBL" id="MT732474">
    <property type="protein sequence ID" value="QQV91474.1"/>
    <property type="molecule type" value="Genomic_DNA"/>
</dbReference>
<evidence type="ECO:0000313" key="1">
    <source>
        <dbReference type="EMBL" id="QQV91474.1"/>
    </source>
</evidence>
<proteinExistence type="predicted"/>
<accession>A0A8E4ZM77</accession>
<gene>
    <name evidence="1" type="ORF">Gundel1_41</name>
</gene>
<dbReference type="Proteomes" id="UP000693868">
    <property type="component" value="Segment"/>
</dbReference>
<protein>
    <submittedName>
        <fullName evidence="1">Uncharacterized protein</fullName>
    </submittedName>
</protein>
<name>A0A8E4ZM77_9CAUD</name>